<evidence type="ECO:0000256" key="5">
    <source>
        <dbReference type="ARBA" id="ARBA00023004"/>
    </source>
</evidence>
<dbReference type="InterPro" id="IPR042128">
    <property type="entry name" value="NuoE_dom"/>
</dbReference>
<comment type="cofactor">
    <cofactor evidence="9">
        <name>[2Fe-2S] cluster</name>
        <dbReference type="ChEBI" id="CHEBI:190135"/>
    </cofactor>
    <text evidence="9">Binds 1 [2Fe-2S] cluster.</text>
</comment>
<evidence type="ECO:0000313" key="11">
    <source>
        <dbReference type="Proteomes" id="UP000251889"/>
    </source>
</evidence>
<dbReference type="SUPFAM" id="SSF52833">
    <property type="entry name" value="Thioredoxin-like"/>
    <property type="match status" value="1"/>
</dbReference>
<dbReference type="PANTHER" id="PTHR10371:SF3">
    <property type="entry name" value="NADH DEHYDROGENASE [UBIQUINONE] FLAVOPROTEIN 2, MITOCHONDRIAL"/>
    <property type="match status" value="1"/>
</dbReference>
<dbReference type="PROSITE" id="PS01099">
    <property type="entry name" value="COMPLEX1_24K"/>
    <property type="match status" value="1"/>
</dbReference>
<evidence type="ECO:0000256" key="8">
    <source>
        <dbReference type="ARBA" id="ARBA00034078"/>
    </source>
</evidence>
<evidence type="ECO:0000256" key="9">
    <source>
        <dbReference type="PIRSR" id="PIRSR000216-1"/>
    </source>
</evidence>
<dbReference type="Gene3D" id="1.10.10.1590">
    <property type="entry name" value="NADH-quinone oxidoreductase subunit E"/>
    <property type="match status" value="1"/>
</dbReference>
<keyword evidence="10" id="KW-0560">Oxidoreductase</keyword>
<evidence type="ECO:0000313" key="10">
    <source>
        <dbReference type="EMBL" id="RAV99047.1"/>
    </source>
</evidence>
<evidence type="ECO:0000256" key="6">
    <source>
        <dbReference type="ARBA" id="ARBA00023014"/>
    </source>
</evidence>
<dbReference type="EMBL" id="QMFY01000013">
    <property type="protein sequence ID" value="RAV99047.1"/>
    <property type="molecule type" value="Genomic_DNA"/>
</dbReference>
<dbReference type="GO" id="GO:0098796">
    <property type="term" value="C:membrane protein complex"/>
    <property type="evidence" value="ECO:0007669"/>
    <property type="project" value="UniProtKB-ARBA"/>
</dbReference>
<keyword evidence="11" id="KW-1185">Reference proteome</keyword>
<dbReference type="GO" id="GO:0051537">
    <property type="term" value="F:2 iron, 2 sulfur cluster binding"/>
    <property type="evidence" value="ECO:0007669"/>
    <property type="project" value="UniProtKB-KW"/>
</dbReference>
<evidence type="ECO:0000256" key="4">
    <source>
        <dbReference type="ARBA" id="ARBA00022967"/>
    </source>
</evidence>
<dbReference type="GO" id="GO:0031967">
    <property type="term" value="C:organelle envelope"/>
    <property type="evidence" value="ECO:0007669"/>
    <property type="project" value="UniProtKB-ARBA"/>
</dbReference>
<dbReference type="GO" id="GO:0022890">
    <property type="term" value="F:inorganic cation transmembrane transporter activity"/>
    <property type="evidence" value="ECO:0007669"/>
    <property type="project" value="UniProtKB-ARBA"/>
</dbReference>
<dbReference type="NCBIfam" id="NF005725">
    <property type="entry name" value="PRK07539.1-5"/>
    <property type="match status" value="1"/>
</dbReference>
<dbReference type="FunFam" id="1.10.10.1590:FF:000001">
    <property type="entry name" value="NADH-quinone oxidoreductase subunit E"/>
    <property type="match status" value="1"/>
</dbReference>
<keyword evidence="3 9" id="KW-0479">Metal-binding</keyword>
<protein>
    <submittedName>
        <fullName evidence="10">NADH-quinone oxidoreductase subunit NuoE</fullName>
        <ecNumber evidence="10">1.6.5.11</ecNumber>
    </submittedName>
</protein>
<evidence type="ECO:0000256" key="2">
    <source>
        <dbReference type="ARBA" id="ARBA00022714"/>
    </source>
</evidence>
<dbReference type="Gene3D" id="3.40.30.10">
    <property type="entry name" value="Glutaredoxin"/>
    <property type="match status" value="1"/>
</dbReference>
<dbReference type="Pfam" id="PF01257">
    <property type="entry name" value="2Fe-2S_thioredx"/>
    <property type="match status" value="1"/>
</dbReference>
<dbReference type="GO" id="GO:0098662">
    <property type="term" value="P:inorganic cation transmembrane transport"/>
    <property type="evidence" value="ECO:0007669"/>
    <property type="project" value="UniProtKB-ARBA"/>
</dbReference>
<dbReference type="OrthoDB" id="9807941at2"/>
<feature type="binding site" evidence="9">
    <location>
        <position position="135"/>
    </location>
    <ligand>
        <name>[2Fe-2S] cluster</name>
        <dbReference type="ChEBI" id="CHEBI:190135"/>
    </ligand>
</feature>
<evidence type="ECO:0000256" key="7">
    <source>
        <dbReference type="ARBA" id="ARBA00023027"/>
    </source>
</evidence>
<evidence type="ECO:0000256" key="1">
    <source>
        <dbReference type="ARBA" id="ARBA00010643"/>
    </source>
</evidence>
<dbReference type="EC" id="1.6.5.11" evidence="10"/>
<feature type="binding site" evidence="9">
    <location>
        <position position="131"/>
    </location>
    <ligand>
        <name>[2Fe-2S] cluster</name>
        <dbReference type="ChEBI" id="CHEBI:190135"/>
    </ligand>
</feature>
<accession>A0A364XXM3</accession>
<keyword evidence="6 9" id="KW-0411">Iron-sulfur</keyword>
<organism evidence="10 11">
    <name type="scientific">Pseudochryseolinea flava</name>
    <dbReference type="NCBI Taxonomy" id="2059302"/>
    <lineage>
        <taxon>Bacteria</taxon>
        <taxon>Pseudomonadati</taxon>
        <taxon>Bacteroidota</taxon>
        <taxon>Cytophagia</taxon>
        <taxon>Cytophagales</taxon>
        <taxon>Fulvivirgaceae</taxon>
        <taxon>Pseudochryseolinea</taxon>
    </lineage>
</organism>
<dbReference type="GO" id="GO:0008324">
    <property type="term" value="F:monoatomic cation transmembrane transporter activity"/>
    <property type="evidence" value="ECO:0007669"/>
    <property type="project" value="UniProtKB-ARBA"/>
</dbReference>
<reference evidence="10 11" key="1">
    <citation type="submission" date="2018-06" db="EMBL/GenBank/DDBJ databases">
        <title>Chryseolinea flavus sp. nov., a member of the phylum Bacteroidetes isolated from soil.</title>
        <authorList>
            <person name="Li Y."/>
            <person name="Wang J."/>
        </authorList>
    </citation>
    <scope>NUCLEOTIDE SEQUENCE [LARGE SCALE GENOMIC DNA]</scope>
    <source>
        <strain evidence="10 11">SDU1-6</strain>
    </source>
</reference>
<dbReference type="CDD" id="cd03064">
    <property type="entry name" value="TRX_Fd_NuoE"/>
    <property type="match status" value="1"/>
</dbReference>
<sequence>MSETKTIQFSEETMATVQRLIKRYPEGRQKSALLPLLHIAQAEFDGWLSPAVMDYVAVILSIKPIEVYEVASFYTMYNLNPVGKCLIEVCQTGPCWSRGSDDIVEHFEKKLGIKVGETTSDGQFTLKTVECLGSCGTAPMLQCGGDFYENLTNDKVDTLIEKLRANGQRSTYMKDNRVM</sequence>
<dbReference type="AlphaFoldDB" id="A0A364XXM3"/>
<dbReference type="GO" id="GO:0003954">
    <property type="term" value="F:NADH dehydrogenase activity"/>
    <property type="evidence" value="ECO:0007669"/>
    <property type="project" value="TreeGrafter"/>
</dbReference>
<dbReference type="Proteomes" id="UP000251889">
    <property type="component" value="Unassembled WGS sequence"/>
</dbReference>
<evidence type="ECO:0000256" key="3">
    <source>
        <dbReference type="ARBA" id="ARBA00022723"/>
    </source>
</evidence>
<dbReference type="PIRSF" id="PIRSF000216">
    <property type="entry name" value="NADH_DH_24kDa"/>
    <property type="match status" value="1"/>
</dbReference>
<gene>
    <name evidence="10" type="ORF">DQQ10_20855</name>
</gene>
<comment type="similarity">
    <text evidence="1">Belongs to the complex I 24 kDa subunit family.</text>
</comment>
<keyword evidence="5 9" id="KW-0408">Iron</keyword>
<feature type="binding site" evidence="9">
    <location>
        <position position="95"/>
    </location>
    <ligand>
        <name>[2Fe-2S] cluster</name>
        <dbReference type="ChEBI" id="CHEBI:190135"/>
    </ligand>
</feature>
<keyword evidence="4" id="KW-1278">Translocase</keyword>
<dbReference type="PANTHER" id="PTHR10371">
    <property type="entry name" value="NADH DEHYDROGENASE UBIQUINONE FLAVOPROTEIN 2, MITOCHONDRIAL"/>
    <property type="match status" value="1"/>
</dbReference>
<feature type="binding site" evidence="9">
    <location>
        <position position="90"/>
    </location>
    <ligand>
        <name>[2Fe-2S] cluster</name>
        <dbReference type="ChEBI" id="CHEBI:190135"/>
    </ligand>
</feature>
<dbReference type="InterPro" id="IPR041921">
    <property type="entry name" value="NuoE_N"/>
</dbReference>
<dbReference type="GO" id="GO:0031090">
    <property type="term" value="C:organelle membrane"/>
    <property type="evidence" value="ECO:0007669"/>
    <property type="project" value="UniProtKB-ARBA"/>
</dbReference>
<dbReference type="RefSeq" id="WP_112748860.1">
    <property type="nucleotide sequence ID" value="NZ_QMFY01000013.1"/>
</dbReference>
<keyword evidence="2 9" id="KW-0001">2Fe-2S</keyword>
<dbReference type="InterPro" id="IPR002023">
    <property type="entry name" value="NuoE-like"/>
</dbReference>
<proteinExistence type="inferred from homology"/>
<dbReference type="FunFam" id="3.40.30.10:FF:000022">
    <property type="entry name" value="NADH dehydrogenase flavoprotein 2, mitochondrial"/>
    <property type="match status" value="1"/>
</dbReference>
<comment type="cofactor">
    <cofactor evidence="8">
        <name>[2Fe-2S] cluster</name>
        <dbReference type="ChEBI" id="CHEBI:190135"/>
    </cofactor>
</comment>
<dbReference type="GO" id="GO:0046872">
    <property type="term" value="F:metal ion binding"/>
    <property type="evidence" value="ECO:0007669"/>
    <property type="project" value="UniProtKB-KW"/>
</dbReference>
<dbReference type="GO" id="GO:0022804">
    <property type="term" value="F:active transmembrane transporter activity"/>
    <property type="evidence" value="ECO:0007669"/>
    <property type="project" value="UniProtKB-ARBA"/>
</dbReference>
<name>A0A364XXM3_9BACT</name>
<dbReference type="GO" id="GO:1902494">
    <property type="term" value="C:catalytic complex"/>
    <property type="evidence" value="ECO:0007669"/>
    <property type="project" value="UniProtKB-ARBA"/>
</dbReference>
<comment type="caution">
    <text evidence="10">The sequence shown here is derived from an EMBL/GenBank/DDBJ whole genome shotgun (WGS) entry which is preliminary data.</text>
</comment>
<dbReference type="InterPro" id="IPR036249">
    <property type="entry name" value="Thioredoxin-like_sf"/>
</dbReference>
<keyword evidence="7" id="KW-0520">NAD</keyword>
<dbReference type="NCBIfam" id="TIGR01958">
    <property type="entry name" value="nuoE_fam"/>
    <property type="match status" value="1"/>
</dbReference>